<sequence>MHFQLTLGHLKLSFSMFLTLQRQSMKLREWSTAFILSREDLPLSKYGVSWMKSRINDKDLKSELVTHLQLLGRYVTATAIIDYLTQPGVIFCWTVACKGQYVDGHKREDVVSFRQNKFLPLWYVLKPRMQSWQVIEGKIIECTVVVWFHDESIFYAHDQCQKCWAHMSKMPTPQPKGEGLSLMAADFVSADYGWLHSSDGTESARILFHPRKGRDGYFSNNETICYVEKAMAILKKHYPNEDHVFIFDNVLSRTKHVWYTWNMPKGCREWGVDVPVRDVSGQPVLGPNGKVLTMKAWIANGFFEDGTPQVFYWPEGHQHAGKFKGMAQILTEWGLNVTHLKAQCKHCEPSVTMCCRCQVLFNQSDFINVEMILESTCRARGFHVIFLPKFHCELNFIEQCWGYSKQIYRCYPPSSRESELEANVIKALDSVPLHSM</sequence>
<gene>
    <name evidence="1" type="ORF">SCLCIDRAFT_17850</name>
</gene>
<dbReference type="Proteomes" id="UP000053989">
    <property type="component" value="Unassembled WGS sequence"/>
</dbReference>
<evidence type="ECO:0000313" key="2">
    <source>
        <dbReference type="Proteomes" id="UP000053989"/>
    </source>
</evidence>
<organism evidence="1 2">
    <name type="scientific">Scleroderma citrinum Foug A</name>
    <dbReference type="NCBI Taxonomy" id="1036808"/>
    <lineage>
        <taxon>Eukaryota</taxon>
        <taxon>Fungi</taxon>
        <taxon>Dikarya</taxon>
        <taxon>Basidiomycota</taxon>
        <taxon>Agaricomycotina</taxon>
        <taxon>Agaricomycetes</taxon>
        <taxon>Agaricomycetidae</taxon>
        <taxon>Boletales</taxon>
        <taxon>Sclerodermatineae</taxon>
        <taxon>Sclerodermataceae</taxon>
        <taxon>Scleroderma</taxon>
    </lineage>
</organism>
<dbReference type="EMBL" id="KN822171">
    <property type="protein sequence ID" value="KIM53772.1"/>
    <property type="molecule type" value="Genomic_DNA"/>
</dbReference>
<dbReference type="InParanoid" id="A0A0C2ZMC1"/>
<dbReference type="InterPro" id="IPR036397">
    <property type="entry name" value="RNaseH_sf"/>
</dbReference>
<proteinExistence type="predicted"/>
<dbReference type="PANTHER" id="PTHR35871:SF1">
    <property type="entry name" value="CXC1-LIKE CYSTEINE CLUSTER ASSOCIATED WITH KDZ TRANSPOSASES DOMAIN-CONTAINING PROTEIN"/>
    <property type="match status" value="1"/>
</dbReference>
<dbReference type="PANTHER" id="PTHR35871">
    <property type="entry name" value="EXPRESSED PROTEIN"/>
    <property type="match status" value="1"/>
</dbReference>
<dbReference type="STRING" id="1036808.A0A0C2ZMC1"/>
<name>A0A0C2ZMC1_9AGAM</name>
<reference evidence="2" key="2">
    <citation type="submission" date="2015-01" db="EMBL/GenBank/DDBJ databases">
        <title>Evolutionary Origins and Diversification of the Mycorrhizal Mutualists.</title>
        <authorList>
            <consortium name="DOE Joint Genome Institute"/>
            <consortium name="Mycorrhizal Genomics Consortium"/>
            <person name="Kohler A."/>
            <person name="Kuo A."/>
            <person name="Nagy L.G."/>
            <person name="Floudas D."/>
            <person name="Copeland A."/>
            <person name="Barry K.W."/>
            <person name="Cichocki N."/>
            <person name="Veneault-Fourrey C."/>
            <person name="LaButti K."/>
            <person name="Lindquist E.A."/>
            <person name="Lipzen A."/>
            <person name="Lundell T."/>
            <person name="Morin E."/>
            <person name="Murat C."/>
            <person name="Riley R."/>
            <person name="Ohm R."/>
            <person name="Sun H."/>
            <person name="Tunlid A."/>
            <person name="Henrissat B."/>
            <person name="Grigoriev I.V."/>
            <person name="Hibbett D.S."/>
            <person name="Martin F."/>
        </authorList>
    </citation>
    <scope>NUCLEOTIDE SEQUENCE [LARGE SCALE GENOMIC DNA]</scope>
    <source>
        <strain evidence="2">Foug A</strain>
    </source>
</reference>
<accession>A0A0C2ZMC1</accession>
<evidence type="ECO:0000313" key="1">
    <source>
        <dbReference type="EMBL" id="KIM53772.1"/>
    </source>
</evidence>
<dbReference type="OrthoDB" id="10039611at2759"/>
<reference evidence="1 2" key="1">
    <citation type="submission" date="2014-04" db="EMBL/GenBank/DDBJ databases">
        <authorList>
            <consortium name="DOE Joint Genome Institute"/>
            <person name="Kuo A."/>
            <person name="Kohler A."/>
            <person name="Nagy L.G."/>
            <person name="Floudas D."/>
            <person name="Copeland A."/>
            <person name="Barry K.W."/>
            <person name="Cichocki N."/>
            <person name="Veneault-Fourrey C."/>
            <person name="LaButti K."/>
            <person name="Lindquist E.A."/>
            <person name="Lipzen A."/>
            <person name="Lundell T."/>
            <person name="Morin E."/>
            <person name="Murat C."/>
            <person name="Sun H."/>
            <person name="Tunlid A."/>
            <person name="Henrissat B."/>
            <person name="Grigoriev I.V."/>
            <person name="Hibbett D.S."/>
            <person name="Martin F."/>
            <person name="Nordberg H.P."/>
            <person name="Cantor M.N."/>
            <person name="Hua S.X."/>
        </authorList>
    </citation>
    <scope>NUCLEOTIDE SEQUENCE [LARGE SCALE GENOMIC DNA]</scope>
    <source>
        <strain evidence="1 2">Foug A</strain>
    </source>
</reference>
<protein>
    <submittedName>
        <fullName evidence="1">Uncharacterized protein</fullName>
    </submittedName>
</protein>
<dbReference type="HOGENOM" id="CLU_005726_1_0_1"/>
<dbReference type="GO" id="GO:0003676">
    <property type="term" value="F:nucleic acid binding"/>
    <property type="evidence" value="ECO:0007669"/>
    <property type="project" value="InterPro"/>
</dbReference>
<dbReference type="Gene3D" id="3.30.420.10">
    <property type="entry name" value="Ribonuclease H-like superfamily/Ribonuclease H"/>
    <property type="match status" value="1"/>
</dbReference>
<dbReference type="AlphaFoldDB" id="A0A0C2ZMC1"/>
<keyword evidence="2" id="KW-1185">Reference proteome</keyword>